<comment type="caution">
    <text evidence="1">The sequence shown here is derived from an EMBL/GenBank/DDBJ whole genome shotgun (WGS) entry which is preliminary data.</text>
</comment>
<organism evidence="1 2">
    <name type="scientific">Dreissena polymorpha</name>
    <name type="common">Zebra mussel</name>
    <name type="synonym">Mytilus polymorpha</name>
    <dbReference type="NCBI Taxonomy" id="45954"/>
    <lineage>
        <taxon>Eukaryota</taxon>
        <taxon>Metazoa</taxon>
        <taxon>Spiralia</taxon>
        <taxon>Lophotrochozoa</taxon>
        <taxon>Mollusca</taxon>
        <taxon>Bivalvia</taxon>
        <taxon>Autobranchia</taxon>
        <taxon>Heteroconchia</taxon>
        <taxon>Euheterodonta</taxon>
        <taxon>Imparidentia</taxon>
        <taxon>Neoheterodontei</taxon>
        <taxon>Myida</taxon>
        <taxon>Dreissenoidea</taxon>
        <taxon>Dreissenidae</taxon>
        <taxon>Dreissena</taxon>
    </lineage>
</organism>
<proteinExistence type="predicted"/>
<reference evidence="1" key="2">
    <citation type="submission" date="2020-11" db="EMBL/GenBank/DDBJ databases">
        <authorList>
            <person name="McCartney M.A."/>
            <person name="Auch B."/>
            <person name="Kono T."/>
            <person name="Mallez S."/>
            <person name="Becker A."/>
            <person name="Gohl D.M."/>
            <person name="Silverstein K.A.T."/>
            <person name="Koren S."/>
            <person name="Bechman K.B."/>
            <person name="Herman A."/>
            <person name="Abrahante J.E."/>
            <person name="Garbe J."/>
        </authorList>
    </citation>
    <scope>NUCLEOTIDE SEQUENCE</scope>
    <source>
        <strain evidence="1">Duluth1</strain>
        <tissue evidence="1">Whole animal</tissue>
    </source>
</reference>
<accession>A0A9D4RA45</accession>
<reference evidence="1" key="1">
    <citation type="journal article" date="2019" name="bioRxiv">
        <title>The Genome of the Zebra Mussel, Dreissena polymorpha: A Resource for Invasive Species Research.</title>
        <authorList>
            <person name="McCartney M.A."/>
            <person name="Auch B."/>
            <person name="Kono T."/>
            <person name="Mallez S."/>
            <person name="Zhang Y."/>
            <person name="Obille A."/>
            <person name="Becker A."/>
            <person name="Abrahante J.E."/>
            <person name="Garbe J."/>
            <person name="Badalamenti J.P."/>
            <person name="Herman A."/>
            <person name="Mangelson H."/>
            <person name="Liachko I."/>
            <person name="Sullivan S."/>
            <person name="Sone E.D."/>
            <person name="Koren S."/>
            <person name="Silverstein K.A.T."/>
            <person name="Beckman K.B."/>
            <person name="Gohl D.M."/>
        </authorList>
    </citation>
    <scope>NUCLEOTIDE SEQUENCE</scope>
    <source>
        <strain evidence="1">Duluth1</strain>
        <tissue evidence="1">Whole animal</tissue>
    </source>
</reference>
<dbReference type="EMBL" id="JAIWYP010000002">
    <property type="protein sequence ID" value="KAH3860761.1"/>
    <property type="molecule type" value="Genomic_DNA"/>
</dbReference>
<dbReference type="AlphaFoldDB" id="A0A9D4RA45"/>
<keyword evidence="2" id="KW-1185">Reference proteome</keyword>
<evidence type="ECO:0000313" key="1">
    <source>
        <dbReference type="EMBL" id="KAH3860761.1"/>
    </source>
</evidence>
<dbReference type="Gene3D" id="2.30.29.230">
    <property type="match status" value="1"/>
</dbReference>
<dbReference type="Proteomes" id="UP000828390">
    <property type="component" value="Unassembled WGS sequence"/>
</dbReference>
<protein>
    <submittedName>
        <fullName evidence="1">Uncharacterized protein</fullName>
    </submittedName>
</protein>
<name>A0A9D4RA45_DREPO</name>
<gene>
    <name evidence="1" type="ORF">DPMN_023681</name>
</gene>
<evidence type="ECO:0000313" key="2">
    <source>
        <dbReference type="Proteomes" id="UP000828390"/>
    </source>
</evidence>
<sequence>MAFSSIFKKASNLLGFTSPTNLKPPPLDGEIIYCKNNVCVHPPASLAADKEEHHQGYLTLRATQDKVFFQSS</sequence>